<dbReference type="AlphaFoldDB" id="A0A6I1IQL7"/>
<evidence type="ECO:0000313" key="2">
    <source>
        <dbReference type="Proteomes" id="UP000468717"/>
    </source>
</evidence>
<gene>
    <name evidence="1" type="ORF">GCN75_02180</name>
</gene>
<organism evidence="1 2">
    <name type="scientific">Janthinobacterium violaceinigrum</name>
    <dbReference type="NCBI Taxonomy" id="2654252"/>
    <lineage>
        <taxon>Bacteria</taxon>
        <taxon>Pseudomonadati</taxon>
        <taxon>Pseudomonadota</taxon>
        <taxon>Betaproteobacteria</taxon>
        <taxon>Burkholderiales</taxon>
        <taxon>Oxalobacteraceae</taxon>
        <taxon>Janthinobacterium</taxon>
    </lineage>
</organism>
<keyword evidence="2" id="KW-1185">Reference proteome</keyword>
<sequence>MTVLSHTHPLVLQLENDLLPLFRAALPPLALAAPQALASVFAFSSGTASAFQDYHFGISCLLEDVPEDAPEEVALLVSVTGLAASAQLSAQVVWGQPSGAVEAQAQLADATLPALHAVLPGLLSALRLAASRGAPPIVTTA</sequence>
<comment type="caution">
    <text evidence="1">The sequence shown here is derived from an EMBL/GenBank/DDBJ whole genome shotgun (WGS) entry which is preliminary data.</text>
</comment>
<dbReference type="Proteomes" id="UP000468717">
    <property type="component" value="Unassembled WGS sequence"/>
</dbReference>
<dbReference type="EMBL" id="WFLI01000002">
    <property type="protein sequence ID" value="KAB8066531.1"/>
    <property type="molecule type" value="Genomic_DNA"/>
</dbReference>
<name>A0A6I1IQL7_9BURK</name>
<evidence type="ECO:0000313" key="1">
    <source>
        <dbReference type="EMBL" id="KAB8066531.1"/>
    </source>
</evidence>
<reference evidence="1 2" key="1">
    <citation type="submission" date="2019-10" db="EMBL/GenBank/DDBJ databases">
        <title>Three novel species isolated from a subtropical stream in China.</title>
        <authorList>
            <person name="Lu H."/>
        </authorList>
    </citation>
    <scope>NUCLEOTIDE SEQUENCE [LARGE SCALE GENOMIC DNA]</scope>
    <source>
        <strain evidence="1 2">FT13W</strain>
    </source>
</reference>
<protein>
    <submittedName>
        <fullName evidence="1">Uncharacterized protein</fullName>
    </submittedName>
</protein>
<proteinExistence type="predicted"/>
<accession>A0A6I1IQL7</accession>
<dbReference type="RefSeq" id="WP_152281145.1">
    <property type="nucleotide sequence ID" value="NZ_WFLI01000002.1"/>
</dbReference>